<keyword evidence="7" id="KW-0460">Magnesium</keyword>
<keyword evidence="7" id="KW-0170">Cobalt</keyword>
<dbReference type="Proteomes" id="UP001055117">
    <property type="component" value="Unassembled WGS sequence"/>
</dbReference>
<gene>
    <name evidence="7 8" type="primary">pdxA</name>
    <name evidence="8" type="ORF">AFCDBAGC_0275</name>
</gene>
<evidence type="ECO:0000313" key="9">
    <source>
        <dbReference type="Proteomes" id="UP001055117"/>
    </source>
</evidence>
<dbReference type="RefSeq" id="WP_238270214.1">
    <property type="nucleotide sequence ID" value="NZ_BPQG01000004.1"/>
</dbReference>
<evidence type="ECO:0000256" key="2">
    <source>
        <dbReference type="ARBA" id="ARBA00022723"/>
    </source>
</evidence>
<keyword evidence="1 7" id="KW-0963">Cytoplasm</keyword>
<reference evidence="8 9" key="1">
    <citation type="journal article" date="2021" name="Front. Microbiol.">
        <title>Comprehensive Comparative Genomics and Phenotyping of Methylobacterium Species.</title>
        <authorList>
            <person name="Alessa O."/>
            <person name="Ogura Y."/>
            <person name="Fujitani Y."/>
            <person name="Takami H."/>
            <person name="Hayashi T."/>
            <person name="Sahin N."/>
            <person name="Tani A."/>
        </authorList>
    </citation>
    <scope>NUCLEOTIDE SEQUENCE [LARGE SCALE GENOMIC DNA]</scope>
    <source>
        <strain evidence="8 9">DSM 23679</strain>
    </source>
</reference>
<proteinExistence type="inferred from homology"/>
<dbReference type="EC" id="1.1.1.262" evidence="7"/>
<dbReference type="PANTHER" id="PTHR30004:SF6">
    <property type="entry name" value="D-THREONATE 4-PHOSPHATE DEHYDROGENASE"/>
    <property type="match status" value="1"/>
</dbReference>
<feature type="binding site" evidence="7">
    <location>
        <position position="299"/>
    </location>
    <ligand>
        <name>substrate</name>
    </ligand>
</feature>
<evidence type="ECO:0000256" key="7">
    <source>
        <dbReference type="HAMAP-Rule" id="MF_00536"/>
    </source>
</evidence>
<feature type="binding site" evidence="7">
    <location>
        <position position="273"/>
    </location>
    <ligand>
        <name>a divalent metal cation</name>
        <dbReference type="ChEBI" id="CHEBI:60240"/>
        <note>ligand shared between dimeric partners</note>
    </ligand>
</feature>
<organism evidence="8 9">
    <name type="scientific">Methylobacterium cerastii</name>
    <dbReference type="NCBI Taxonomy" id="932741"/>
    <lineage>
        <taxon>Bacteria</taxon>
        <taxon>Pseudomonadati</taxon>
        <taxon>Pseudomonadota</taxon>
        <taxon>Alphaproteobacteria</taxon>
        <taxon>Hyphomicrobiales</taxon>
        <taxon>Methylobacteriaceae</taxon>
        <taxon>Methylobacterium</taxon>
    </lineage>
</organism>
<name>A0ABQ4QCL2_9HYPH</name>
<evidence type="ECO:0000256" key="4">
    <source>
        <dbReference type="ARBA" id="ARBA00023002"/>
    </source>
</evidence>
<comment type="miscellaneous">
    <text evidence="7">The active site is located at the dimer interface.</text>
</comment>
<keyword evidence="2 7" id="KW-0479">Metal-binding</keyword>
<sequence>MLPLALTLGDPAGIGPELVLAAWLASTPADPLPAFFLVADPAFVERTANRLGLAVPIAEIDPETATEVFPRALPVVALPSGNETFAEPGVPDSVTAGATIESITAAVGFVRTGRAAAVVTNPIAKFVLTWAGFAHPGHTEFLAALAVAPGRSPPRPVMMIWSETLAVVPVTIHVPLRDVPGLLTQDLVVETARIVARDLAERFGLEAPRLVLAGLNPHAGESGTIGHEDRDVLAPAVARLRAEGVDIRGPLPADTLFHERARRTYDVALCPTHDQALIPVKTIAFDDGVNVTLGLPFVRTSPDHGTAFDIAGKGLARPDSLIAAIRLADRLARTAAARAGGAGRTADIIPLNAYVGRPRSMPAAHFDAEDEL</sequence>
<comment type="subcellular location">
    <subcellularLocation>
        <location evidence="7">Cytoplasm</location>
    </subcellularLocation>
</comment>
<comment type="similarity">
    <text evidence="7">Belongs to the PdxA family.</text>
</comment>
<feature type="binding site" evidence="7">
    <location>
        <position position="281"/>
    </location>
    <ligand>
        <name>substrate</name>
    </ligand>
</feature>
<dbReference type="EMBL" id="BPQG01000004">
    <property type="protein sequence ID" value="GJD42439.1"/>
    <property type="molecule type" value="Genomic_DNA"/>
</dbReference>
<dbReference type="SUPFAM" id="SSF53659">
    <property type="entry name" value="Isocitrate/Isopropylmalate dehydrogenase-like"/>
    <property type="match status" value="1"/>
</dbReference>
<dbReference type="Pfam" id="PF04166">
    <property type="entry name" value="PdxA"/>
    <property type="match status" value="1"/>
</dbReference>
<dbReference type="HAMAP" id="MF_00536">
    <property type="entry name" value="PdxA"/>
    <property type="match status" value="1"/>
</dbReference>
<evidence type="ECO:0000256" key="3">
    <source>
        <dbReference type="ARBA" id="ARBA00022857"/>
    </source>
</evidence>
<dbReference type="InterPro" id="IPR037510">
    <property type="entry name" value="PdxA"/>
</dbReference>
<feature type="binding site" evidence="7">
    <location>
        <position position="290"/>
    </location>
    <ligand>
        <name>substrate</name>
    </ligand>
</feature>
<comment type="pathway">
    <text evidence="7">Cofactor biosynthesis; pyridoxine 5'-phosphate biosynthesis; pyridoxine 5'-phosphate from D-erythrose 4-phosphate: step 4/5.</text>
</comment>
<keyword evidence="6 7" id="KW-0664">Pyridoxine biosynthesis</keyword>
<keyword evidence="5 7" id="KW-0520">NAD</keyword>
<keyword evidence="4 7" id="KW-0560">Oxidoreductase</keyword>
<evidence type="ECO:0000256" key="1">
    <source>
        <dbReference type="ARBA" id="ARBA00022490"/>
    </source>
</evidence>
<keyword evidence="7" id="KW-0862">Zinc</keyword>
<keyword evidence="3 7" id="KW-0521">NADP</keyword>
<feature type="binding site" evidence="7">
    <location>
        <position position="218"/>
    </location>
    <ligand>
        <name>a divalent metal cation</name>
        <dbReference type="ChEBI" id="CHEBI:60240"/>
        <note>ligand shared between dimeric partners</note>
    </ligand>
</feature>
<evidence type="ECO:0000256" key="6">
    <source>
        <dbReference type="ARBA" id="ARBA00023096"/>
    </source>
</evidence>
<dbReference type="InterPro" id="IPR005255">
    <property type="entry name" value="PdxA_fam"/>
</dbReference>
<comment type="subunit">
    <text evidence="7">Homodimer.</text>
</comment>
<evidence type="ECO:0000256" key="5">
    <source>
        <dbReference type="ARBA" id="ARBA00023027"/>
    </source>
</evidence>
<evidence type="ECO:0000313" key="8">
    <source>
        <dbReference type="EMBL" id="GJD42439.1"/>
    </source>
</evidence>
<comment type="cofactor">
    <cofactor evidence="7">
        <name>Zn(2+)</name>
        <dbReference type="ChEBI" id="CHEBI:29105"/>
    </cofactor>
    <cofactor evidence="7">
        <name>Mg(2+)</name>
        <dbReference type="ChEBI" id="CHEBI:18420"/>
    </cofactor>
    <cofactor evidence="7">
        <name>Co(2+)</name>
        <dbReference type="ChEBI" id="CHEBI:48828"/>
    </cofactor>
    <text evidence="7">Binds 1 divalent metal cation per subunit. Can use ions such as Zn(2+), Mg(2+) or Co(2+).</text>
</comment>
<dbReference type="Gene3D" id="3.40.718.10">
    <property type="entry name" value="Isopropylmalate Dehydrogenase"/>
    <property type="match status" value="1"/>
</dbReference>
<protein>
    <recommendedName>
        <fullName evidence="7">4-hydroxythreonine-4-phosphate dehydrogenase</fullName>
        <ecNumber evidence="7">1.1.1.262</ecNumber>
    </recommendedName>
    <alternativeName>
        <fullName evidence="7">4-(phosphohydroxy)-L-threonine dehydrogenase</fullName>
    </alternativeName>
</protein>
<dbReference type="NCBIfam" id="NF003699">
    <property type="entry name" value="PRK05312.1"/>
    <property type="match status" value="1"/>
</dbReference>
<feature type="binding site" evidence="7">
    <location>
        <position position="138"/>
    </location>
    <ligand>
        <name>substrate</name>
    </ligand>
</feature>
<accession>A0ABQ4QCL2</accession>
<comment type="function">
    <text evidence="7">Catalyzes the NAD(P)-dependent oxidation of 4-(phosphooxy)-L-threonine (HTP) into 2-amino-3-oxo-4-(phosphooxy)butyric acid which spontaneously decarboxylates to form 3-amino-2-oxopropyl phosphate (AHAP).</text>
</comment>
<comment type="caution">
    <text evidence="8">The sequence shown here is derived from an EMBL/GenBank/DDBJ whole genome shotgun (WGS) entry which is preliminary data.</text>
</comment>
<dbReference type="PANTHER" id="PTHR30004">
    <property type="entry name" value="4-HYDROXYTHREONINE-4-PHOSPHATE DEHYDROGENASE"/>
    <property type="match status" value="1"/>
</dbReference>
<dbReference type="NCBIfam" id="TIGR00557">
    <property type="entry name" value="pdxA"/>
    <property type="match status" value="1"/>
</dbReference>
<keyword evidence="9" id="KW-1185">Reference proteome</keyword>
<feature type="binding site" evidence="7">
    <location>
        <position position="139"/>
    </location>
    <ligand>
        <name>substrate</name>
    </ligand>
</feature>
<feature type="binding site" evidence="7">
    <location>
        <position position="173"/>
    </location>
    <ligand>
        <name>a divalent metal cation</name>
        <dbReference type="ChEBI" id="CHEBI:60240"/>
        <note>ligand shared between dimeric partners</note>
    </ligand>
</feature>
<comment type="catalytic activity">
    <reaction evidence="7">
        <text>4-(phosphooxy)-L-threonine + NAD(+) = 3-amino-2-oxopropyl phosphate + CO2 + NADH</text>
        <dbReference type="Rhea" id="RHEA:32275"/>
        <dbReference type="ChEBI" id="CHEBI:16526"/>
        <dbReference type="ChEBI" id="CHEBI:57279"/>
        <dbReference type="ChEBI" id="CHEBI:57540"/>
        <dbReference type="ChEBI" id="CHEBI:57945"/>
        <dbReference type="ChEBI" id="CHEBI:58452"/>
        <dbReference type="EC" id="1.1.1.262"/>
    </reaction>
</comment>